<dbReference type="Gene3D" id="3.40.190.10">
    <property type="entry name" value="Periplasmic binding protein-like II"/>
    <property type="match status" value="2"/>
</dbReference>
<accession>A0ABT0DDZ7</accession>
<organism evidence="4 5">
    <name type="scientific">Ancylobacter crimeensis</name>
    <dbReference type="NCBI Taxonomy" id="2579147"/>
    <lineage>
        <taxon>Bacteria</taxon>
        <taxon>Pseudomonadati</taxon>
        <taxon>Pseudomonadota</taxon>
        <taxon>Alphaproteobacteria</taxon>
        <taxon>Hyphomicrobiales</taxon>
        <taxon>Xanthobacteraceae</taxon>
        <taxon>Ancylobacter</taxon>
    </lineage>
</organism>
<dbReference type="InterPro" id="IPR001638">
    <property type="entry name" value="Solute-binding_3/MltF_N"/>
</dbReference>
<dbReference type="PANTHER" id="PTHR35936">
    <property type="entry name" value="MEMBRANE-BOUND LYTIC MUREIN TRANSGLYCOSYLASE F"/>
    <property type="match status" value="1"/>
</dbReference>
<evidence type="ECO:0000256" key="1">
    <source>
        <dbReference type="ARBA" id="ARBA00022729"/>
    </source>
</evidence>
<comment type="caution">
    <text evidence="4">The sequence shown here is derived from an EMBL/GenBank/DDBJ whole genome shotgun (WGS) entry which is preliminary data.</text>
</comment>
<reference evidence="4 5" key="1">
    <citation type="submission" date="2022-04" db="EMBL/GenBank/DDBJ databases">
        <authorList>
            <person name="Grouzdev D.S."/>
            <person name="Pantiukh K.S."/>
            <person name="Krutkina M.S."/>
        </authorList>
    </citation>
    <scope>NUCLEOTIDE SEQUENCE [LARGE SCALE GENOMIC DNA]</scope>
    <source>
        <strain evidence="4 5">6x-1</strain>
    </source>
</reference>
<evidence type="ECO:0000259" key="3">
    <source>
        <dbReference type="SMART" id="SM00062"/>
    </source>
</evidence>
<dbReference type="Pfam" id="PF00497">
    <property type="entry name" value="SBP_bac_3"/>
    <property type="match status" value="1"/>
</dbReference>
<dbReference type="SMART" id="SM00062">
    <property type="entry name" value="PBPb"/>
    <property type="match status" value="1"/>
</dbReference>
<evidence type="ECO:0000256" key="2">
    <source>
        <dbReference type="SAM" id="SignalP"/>
    </source>
</evidence>
<gene>
    <name evidence="4" type="ORF">MWN34_14875</name>
</gene>
<protein>
    <submittedName>
        <fullName evidence="4">Transporter substrate-binding domain-containing protein</fullName>
    </submittedName>
</protein>
<dbReference type="PANTHER" id="PTHR35936:SF17">
    <property type="entry name" value="ARGININE-BINDING EXTRACELLULAR PROTEIN ARTP"/>
    <property type="match status" value="1"/>
</dbReference>
<feature type="chain" id="PRO_5045445697" evidence="2">
    <location>
        <begin position="25"/>
        <end position="271"/>
    </location>
</feature>
<dbReference type="Proteomes" id="UP001203284">
    <property type="component" value="Unassembled WGS sequence"/>
</dbReference>
<dbReference type="RefSeq" id="WP_247030093.1">
    <property type="nucleotide sequence ID" value="NZ_JALKCH010000009.1"/>
</dbReference>
<keyword evidence="5" id="KW-1185">Reference proteome</keyword>
<keyword evidence="1 2" id="KW-0732">Signal</keyword>
<evidence type="ECO:0000313" key="4">
    <source>
        <dbReference type="EMBL" id="MCK0198196.1"/>
    </source>
</evidence>
<evidence type="ECO:0000313" key="5">
    <source>
        <dbReference type="Proteomes" id="UP001203284"/>
    </source>
</evidence>
<feature type="domain" description="Solute-binding protein family 3/N-terminal" evidence="3">
    <location>
        <begin position="26"/>
        <end position="258"/>
    </location>
</feature>
<feature type="signal peptide" evidence="2">
    <location>
        <begin position="1"/>
        <end position="24"/>
    </location>
</feature>
<proteinExistence type="predicted"/>
<name>A0ABT0DDZ7_9HYPH</name>
<sequence>MTTKSRLAGAALLCAAFLPTTAFADKLVLGNEGSYPPFSITDAAGKLTGVEPELAREMCKRMNADCEIVAMDFKALIPAMLQNKLDAIATQIKPNAERKERALFSIPIVYNPDGFVVKAGAPDELTKENAKGMKFGQMRGTVQVKYLTETFGDAIEITPYDNPDQIRLDLLAGRIDATLGPRINWSIELLSKPEGKDFKFAGGEIWTGDQSIPVALRGSSWIVRKDSQPLLDRMNAALKSMIEDCTFTRIRAQFVPVAIVPAEQACADRKS</sequence>
<dbReference type="SUPFAM" id="SSF53850">
    <property type="entry name" value="Periplasmic binding protein-like II"/>
    <property type="match status" value="1"/>
</dbReference>
<dbReference type="EMBL" id="JALKCH010000009">
    <property type="protein sequence ID" value="MCK0198196.1"/>
    <property type="molecule type" value="Genomic_DNA"/>
</dbReference>